<comment type="caution">
    <text evidence="5">The sequence shown here is derived from an EMBL/GenBank/DDBJ whole genome shotgun (WGS) entry which is preliminary data.</text>
</comment>
<name>A0A849SR83_UNCEI</name>
<dbReference type="PANTHER" id="PTHR12526:SF510">
    <property type="entry name" value="D-INOSITOL 3-PHOSPHATE GLYCOSYLTRANSFERASE"/>
    <property type="match status" value="1"/>
</dbReference>
<dbReference type="Proteomes" id="UP000580839">
    <property type="component" value="Unassembled WGS sequence"/>
</dbReference>
<feature type="domain" description="Glycosyl transferase family 1" evidence="3">
    <location>
        <begin position="206"/>
        <end position="367"/>
    </location>
</feature>
<dbReference type="Pfam" id="PF00534">
    <property type="entry name" value="Glycos_transf_1"/>
    <property type="match status" value="1"/>
</dbReference>
<dbReference type="AlphaFoldDB" id="A0A849SR83"/>
<dbReference type="InterPro" id="IPR001296">
    <property type="entry name" value="Glyco_trans_1"/>
</dbReference>
<dbReference type="InterPro" id="IPR028098">
    <property type="entry name" value="Glyco_trans_4-like_N"/>
</dbReference>
<keyword evidence="1" id="KW-0328">Glycosyltransferase</keyword>
<dbReference type="CDD" id="cd03801">
    <property type="entry name" value="GT4_PimA-like"/>
    <property type="match status" value="1"/>
</dbReference>
<dbReference type="PANTHER" id="PTHR12526">
    <property type="entry name" value="GLYCOSYLTRANSFERASE"/>
    <property type="match status" value="1"/>
</dbReference>
<organism evidence="5 6">
    <name type="scientific">Eiseniibacteriota bacterium</name>
    <dbReference type="NCBI Taxonomy" id="2212470"/>
    <lineage>
        <taxon>Bacteria</taxon>
        <taxon>Candidatus Eiseniibacteriota</taxon>
    </lineage>
</organism>
<sequence>MSRLILFVTEQVKPGGKLSHVEALSAGLEHHGWTTERLDWNALSFVEKALVAGPMRLLDSMQRGLGQRWSLPALNQRFAAHLRIRLSRRGVTDIVHVQEPLTFRAAAGAARGIPIALTVHGPVHREVASAWNLALDHPVVRWLREIERRAYLEAAAVIAVDQAHLEYVREFGREHDVWSIPNFVDTRRFHPAVSPERFPDEVEQWIAGRPVVLCPRRLVPKNGVAVAIRAGAEIASRGLPVAVVIVGDGPQRSELEQLAAEPLHAPHSRLIGEAGLERMPGWIRRSDVVVVPSVPSKGVEEATSISAIEAQACGRPVVASAIGGLREIIRDGETGLLVPAGSAPALAEAVLRALREPGLATRLETAAALEVTSLRSHEAGAARYVEVYETLRDRESR</sequence>
<reference evidence="5 6" key="1">
    <citation type="submission" date="2020-04" db="EMBL/GenBank/DDBJ databases">
        <title>Metagenomic profiling of ammonia- and methane-oxidizing microorganisms in a Dutch drinking water treatment plant.</title>
        <authorList>
            <person name="Poghosyan L."/>
            <person name="Leucker S."/>
        </authorList>
    </citation>
    <scope>NUCLEOTIDE SEQUENCE [LARGE SCALE GENOMIC DNA]</scope>
    <source>
        <strain evidence="5">S-RSF-IL-03</strain>
    </source>
</reference>
<evidence type="ECO:0000256" key="2">
    <source>
        <dbReference type="ARBA" id="ARBA00022679"/>
    </source>
</evidence>
<proteinExistence type="predicted"/>
<gene>
    <name evidence="5" type="ORF">HOP12_10185</name>
</gene>
<evidence type="ECO:0000259" key="4">
    <source>
        <dbReference type="Pfam" id="PF13439"/>
    </source>
</evidence>
<protein>
    <submittedName>
        <fullName evidence="5">Glycosyltransferase family 4 protein</fullName>
    </submittedName>
</protein>
<feature type="domain" description="Glycosyltransferase subfamily 4-like N-terminal" evidence="4">
    <location>
        <begin position="76"/>
        <end position="188"/>
    </location>
</feature>
<dbReference type="Gene3D" id="3.40.50.2000">
    <property type="entry name" value="Glycogen Phosphorylase B"/>
    <property type="match status" value="2"/>
</dbReference>
<dbReference type="GO" id="GO:0016757">
    <property type="term" value="F:glycosyltransferase activity"/>
    <property type="evidence" value="ECO:0007669"/>
    <property type="project" value="UniProtKB-KW"/>
</dbReference>
<keyword evidence="2 5" id="KW-0808">Transferase</keyword>
<accession>A0A849SR83</accession>
<dbReference type="EMBL" id="JABFRW010000128">
    <property type="protein sequence ID" value="NOT34525.1"/>
    <property type="molecule type" value="Genomic_DNA"/>
</dbReference>
<evidence type="ECO:0000313" key="5">
    <source>
        <dbReference type="EMBL" id="NOT34525.1"/>
    </source>
</evidence>
<dbReference type="SUPFAM" id="SSF53756">
    <property type="entry name" value="UDP-Glycosyltransferase/glycogen phosphorylase"/>
    <property type="match status" value="1"/>
</dbReference>
<evidence type="ECO:0000259" key="3">
    <source>
        <dbReference type="Pfam" id="PF00534"/>
    </source>
</evidence>
<evidence type="ECO:0000256" key="1">
    <source>
        <dbReference type="ARBA" id="ARBA00022676"/>
    </source>
</evidence>
<evidence type="ECO:0000313" key="6">
    <source>
        <dbReference type="Proteomes" id="UP000580839"/>
    </source>
</evidence>
<dbReference type="Pfam" id="PF13439">
    <property type="entry name" value="Glyco_transf_4"/>
    <property type="match status" value="1"/>
</dbReference>